<keyword evidence="2" id="KW-0238">DNA-binding</keyword>
<dbReference type="Gene3D" id="1.10.10.10">
    <property type="entry name" value="Winged helix-like DNA-binding domain superfamily/Winged helix DNA-binding domain"/>
    <property type="match status" value="1"/>
</dbReference>
<sequence length="143" mass="16413">MIKYNIPVEATLEVIGGKWKVVILCYLTKGTRRTGQLKRLMPGITQKMLTQQLRELENDGIIRRVIYNQVPPRVEYSLTEYGQTLSGTLDALCKWGERHIDNNYPCRDEVLLNTEELERKFSDKKISEVGPAASLTNREKISS</sequence>
<keyword evidence="1" id="KW-0805">Transcription regulation</keyword>
<dbReference type="InterPro" id="IPR036388">
    <property type="entry name" value="WH-like_DNA-bd_sf"/>
</dbReference>
<dbReference type="GO" id="GO:0003677">
    <property type="term" value="F:DNA binding"/>
    <property type="evidence" value="ECO:0007669"/>
    <property type="project" value="UniProtKB-KW"/>
</dbReference>
<dbReference type="KEGG" id="pchi:PC41400_10520"/>
<evidence type="ECO:0000259" key="4">
    <source>
        <dbReference type="PROSITE" id="PS51118"/>
    </source>
</evidence>
<feature type="domain" description="HTH hxlR-type" evidence="4">
    <location>
        <begin position="6"/>
        <end position="104"/>
    </location>
</feature>
<name>A0A410WUC3_9BACL</name>
<evidence type="ECO:0000256" key="1">
    <source>
        <dbReference type="ARBA" id="ARBA00023015"/>
    </source>
</evidence>
<dbReference type="EMBL" id="CP026520">
    <property type="protein sequence ID" value="QAV18076.1"/>
    <property type="molecule type" value="Genomic_DNA"/>
</dbReference>
<evidence type="ECO:0000313" key="6">
    <source>
        <dbReference type="Proteomes" id="UP000288943"/>
    </source>
</evidence>
<dbReference type="InterPro" id="IPR036390">
    <property type="entry name" value="WH_DNA-bd_sf"/>
</dbReference>
<protein>
    <submittedName>
        <fullName evidence="5">Transcriptional regulator</fullName>
    </submittedName>
</protein>
<accession>A0A410WUC3</accession>
<reference evidence="5 6" key="1">
    <citation type="submission" date="2018-01" db="EMBL/GenBank/DDBJ databases">
        <title>The whole genome sequencing and assembly of Paenibacillus chitinolyticus KCCM 41400 strain.</title>
        <authorList>
            <person name="Kim J.-Y."/>
            <person name="Park M.-K."/>
            <person name="Lee Y.-J."/>
            <person name="Yi H."/>
            <person name="Bahn Y.-S."/>
            <person name="Kim J.F."/>
            <person name="Lee D.-W."/>
        </authorList>
    </citation>
    <scope>NUCLEOTIDE SEQUENCE [LARGE SCALE GENOMIC DNA]</scope>
    <source>
        <strain evidence="5 6">KCCM 41400</strain>
    </source>
</reference>
<dbReference type="SUPFAM" id="SSF46785">
    <property type="entry name" value="Winged helix' DNA-binding domain"/>
    <property type="match status" value="1"/>
</dbReference>
<dbReference type="PROSITE" id="PS51118">
    <property type="entry name" value="HTH_HXLR"/>
    <property type="match status" value="1"/>
</dbReference>
<dbReference type="PANTHER" id="PTHR33204">
    <property type="entry name" value="TRANSCRIPTIONAL REGULATOR, MARR FAMILY"/>
    <property type="match status" value="1"/>
</dbReference>
<dbReference type="InterPro" id="IPR002577">
    <property type="entry name" value="HTH_HxlR"/>
</dbReference>
<dbReference type="OrthoDB" id="9791143at2"/>
<proteinExistence type="predicted"/>
<dbReference type="Proteomes" id="UP000288943">
    <property type="component" value="Chromosome"/>
</dbReference>
<organism evidence="5 6">
    <name type="scientific">Paenibacillus chitinolyticus</name>
    <dbReference type="NCBI Taxonomy" id="79263"/>
    <lineage>
        <taxon>Bacteria</taxon>
        <taxon>Bacillati</taxon>
        <taxon>Bacillota</taxon>
        <taxon>Bacilli</taxon>
        <taxon>Bacillales</taxon>
        <taxon>Paenibacillaceae</taxon>
        <taxon>Paenibacillus</taxon>
    </lineage>
</organism>
<dbReference type="Pfam" id="PF01638">
    <property type="entry name" value="HxlR"/>
    <property type="match status" value="1"/>
</dbReference>
<evidence type="ECO:0000256" key="3">
    <source>
        <dbReference type="ARBA" id="ARBA00023163"/>
    </source>
</evidence>
<gene>
    <name evidence="5" type="ORF">PC41400_10520</name>
</gene>
<evidence type="ECO:0000313" key="5">
    <source>
        <dbReference type="EMBL" id="QAV18076.1"/>
    </source>
</evidence>
<dbReference type="CDD" id="cd00090">
    <property type="entry name" value="HTH_ARSR"/>
    <property type="match status" value="1"/>
</dbReference>
<dbReference type="InterPro" id="IPR011991">
    <property type="entry name" value="ArsR-like_HTH"/>
</dbReference>
<keyword evidence="3" id="KW-0804">Transcription</keyword>
<dbReference type="AlphaFoldDB" id="A0A410WUC3"/>
<dbReference type="PANTHER" id="PTHR33204:SF29">
    <property type="entry name" value="TRANSCRIPTIONAL REGULATOR"/>
    <property type="match status" value="1"/>
</dbReference>
<evidence type="ECO:0000256" key="2">
    <source>
        <dbReference type="ARBA" id="ARBA00023125"/>
    </source>
</evidence>